<organism evidence="1 2">
    <name type="scientific">Bacillus thermozeamaize</name>
    <dbReference type="NCBI Taxonomy" id="230954"/>
    <lineage>
        <taxon>Bacteria</taxon>
        <taxon>Bacillati</taxon>
        <taxon>Bacillota</taxon>
        <taxon>Bacilli</taxon>
        <taxon>Bacillales</taxon>
        <taxon>Bacillaceae</taxon>
        <taxon>Bacillus</taxon>
    </lineage>
</organism>
<name>A0A1Y3PL69_9BACI</name>
<evidence type="ECO:0000313" key="2">
    <source>
        <dbReference type="Proteomes" id="UP000196475"/>
    </source>
</evidence>
<gene>
    <name evidence="1" type="ORF">BAA01_16355</name>
</gene>
<accession>A0A1Y3PL69</accession>
<proteinExistence type="predicted"/>
<comment type="caution">
    <text evidence="1">The sequence shown here is derived from an EMBL/GenBank/DDBJ whole genome shotgun (WGS) entry which is preliminary data.</text>
</comment>
<sequence>MRVAKVNGTVPEQKEHFEALRSYVELIELRERLRNRWERQVTSLGGPSFAEFGDEPEKKARHLMEEIRKWLDWYPGT</sequence>
<reference evidence="2" key="1">
    <citation type="submission" date="2016-06" db="EMBL/GenBank/DDBJ databases">
        <authorList>
            <person name="Nascimento L."/>
            <person name="Pereira R.V."/>
            <person name="Martins L.F."/>
            <person name="Quaggio R.B."/>
            <person name="Silva A.M."/>
            <person name="Setubal J.C."/>
        </authorList>
    </citation>
    <scope>NUCLEOTIDE SEQUENCE [LARGE SCALE GENOMIC DNA]</scope>
</reference>
<dbReference type="Proteomes" id="UP000196475">
    <property type="component" value="Unassembled WGS sequence"/>
</dbReference>
<protein>
    <submittedName>
        <fullName evidence="1">Uncharacterized protein</fullName>
    </submittedName>
</protein>
<dbReference type="EMBL" id="LZRT01000084">
    <property type="protein sequence ID" value="OUM86897.1"/>
    <property type="molecule type" value="Genomic_DNA"/>
</dbReference>
<dbReference type="AlphaFoldDB" id="A0A1Y3PL69"/>
<evidence type="ECO:0000313" key="1">
    <source>
        <dbReference type="EMBL" id="OUM86897.1"/>
    </source>
</evidence>